<accession>A0ABN0QPX9</accession>
<sequence>MEPLPVDHRLRSLPNVTLSPHLGYVTREMLSVCYADTVEAVVAWLDGAPIRIANPQAVRRPPS</sequence>
<proteinExistence type="inferred from homology"/>
<gene>
    <name evidence="4" type="ORF">I551_6990</name>
</gene>
<comment type="similarity">
    <text evidence="1">Belongs to the D-isomer specific 2-hydroxyacid dehydrogenase family.</text>
</comment>
<reference evidence="4 5" key="1">
    <citation type="submission" date="2014-01" db="EMBL/GenBank/DDBJ databases">
        <authorList>
            <person name="Dobos K."/>
            <person name="Lenaerts A."/>
            <person name="Ordway D."/>
            <person name="DeGroote M.A."/>
            <person name="Parker T."/>
            <person name="Sizemore C."/>
            <person name="Tallon L.J."/>
            <person name="Sadzewicz L.K."/>
            <person name="Sengamalay N."/>
            <person name="Fraser C.M."/>
            <person name="Hine E."/>
            <person name="Shefchek K.A."/>
            <person name="Das S.P."/>
            <person name="Tettelin H."/>
        </authorList>
    </citation>
    <scope>NUCLEOTIDE SEQUENCE [LARGE SCALE GENOMIC DNA]</scope>
    <source>
        <strain evidence="4 5">Harvey</strain>
    </source>
</reference>
<dbReference type="Proteomes" id="UP000020681">
    <property type="component" value="Unassembled WGS sequence"/>
</dbReference>
<dbReference type="InterPro" id="IPR036291">
    <property type="entry name" value="NAD(P)-bd_dom_sf"/>
</dbReference>
<dbReference type="EMBL" id="JAOL01000170">
    <property type="protein sequence ID" value="EUA86700.1"/>
    <property type="molecule type" value="Genomic_DNA"/>
</dbReference>
<keyword evidence="2" id="KW-0560">Oxidoreductase</keyword>
<evidence type="ECO:0000256" key="2">
    <source>
        <dbReference type="ARBA" id="ARBA00023002"/>
    </source>
</evidence>
<evidence type="ECO:0000313" key="4">
    <source>
        <dbReference type="EMBL" id="EUA86700.1"/>
    </source>
</evidence>
<dbReference type="SUPFAM" id="SSF51735">
    <property type="entry name" value="NAD(P)-binding Rossmann-fold domains"/>
    <property type="match status" value="1"/>
</dbReference>
<dbReference type="Gene3D" id="3.40.50.720">
    <property type="entry name" value="NAD(P)-binding Rossmann-like Domain"/>
    <property type="match status" value="2"/>
</dbReference>
<organism evidence="4 5">
    <name type="scientific">Mycobacterium ulcerans str. Harvey</name>
    <dbReference type="NCBI Taxonomy" id="1299332"/>
    <lineage>
        <taxon>Bacteria</taxon>
        <taxon>Bacillati</taxon>
        <taxon>Actinomycetota</taxon>
        <taxon>Actinomycetes</taxon>
        <taxon>Mycobacteriales</taxon>
        <taxon>Mycobacteriaceae</taxon>
        <taxon>Mycobacterium</taxon>
        <taxon>Mycobacterium ulcerans group</taxon>
    </lineage>
</organism>
<protein>
    <submittedName>
        <fullName evidence="4">D-isomer specific 2-hydroxyacid dehydrogenase, NAD-binding protein</fullName>
    </submittedName>
</protein>
<dbReference type="PANTHER" id="PTHR42789">
    <property type="entry name" value="D-ISOMER SPECIFIC 2-HYDROXYACID DEHYDROGENASE FAMILY PROTEIN (AFU_ORTHOLOGUE AFUA_6G10090)"/>
    <property type="match status" value="1"/>
</dbReference>
<dbReference type="PANTHER" id="PTHR42789:SF1">
    <property type="entry name" value="D-ISOMER SPECIFIC 2-HYDROXYACID DEHYDROGENASE FAMILY PROTEIN (AFU_ORTHOLOGUE AFUA_6G10090)"/>
    <property type="match status" value="1"/>
</dbReference>
<name>A0ABN0QPX9_MYCUL</name>
<comment type="caution">
    <text evidence="4">The sequence shown here is derived from an EMBL/GenBank/DDBJ whole genome shotgun (WGS) entry which is preliminary data.</text>
</comment>
<evidence type="ECO:0000313" key="5">
    <source>
        <dbReference type="Proteomes" id="UP000020681"/>
    </source>
</evidence>
<keyword evidence="3" id="KW-0520">NAD</keyword>
<dbReference type="InterPro" id="IPR050857">
    <property type="entry name" value="D-2-hydroxyacid_DH"/>
</dbReference>
<keyword evidence="5" id="KW-1185">Reference proteome</keyword>
<evidence type="ECO:0000256" key="3">
    <source>
        <dbReference type="ARBA" id="ARBA00023027"/>
    </source>
</evidence>
<evidence type="ECO:0000256" key="1">
    <source>
        <dbReference type="ARBA" id="ARBA00005854"/>
    </source>
</evidence>